<accession>A0ABX1EBG9</accession>
<sequence>MRIRTMFILGFCLVAVPGLVASLWQAAGAARDLDRTQRAVASLQAASDAQRAVSALAVEVGGYSSVLRQANPDRAQVAGDAAATVRLLEASAASAAAAGQDAAAIRRLAEQLAAFRARVDQALALPVDRRDAGLPAAGTAARNQAVATLLGVSAGAAREVARTAPELALLIEASSTVMDMRDHAGRRNAQISAWLAGTAPTPQTVQAAEGMTARVDQAWTSVQRLLAAAPASPSLTAALEGQRASFVARNEPHWRKQVETARQRLAAPDTPWTTSFAEFRSWSRPAQAEILALRDAALDAARDSAADSIAAARTGLAIALGLAGLCFAAALTGAALLLRRLVTPIRALTHSVGRIAGGDLAVPVPGRGRMDELGEMASAVETLRAGSAARLAEAEARAEEQRQRMQRAERVEALLRDFEAETAGMLQTVAAAATELDATAASMADIARNGTRRAAAVSESAQQARSNVNTVAAAAEELTTSFAEVTRQIRLGSEKAGAATTAAEGAGRTVRGLSEAADRIGAVVQLINDIAGQTNLLALNATIEAARAGEAGKGFAVVASEVKALAAQTAKATEEIGGQIAAMQAETRRTVEAISAIAHIIQEVGEATGLISDTAGQQSQATQEIGRAVADAAGDTSATSEHAAGVSEDAERTGQAAGNLRGASAELARQAETLRGRVDGFLGAIRAA</sequence>
<protein>
    <submittedName>
        <fullName evidence="9">Methyl-accepting chemotaxis protein</fullName>
    </submittedName>
</protein>
<dbReference type="PANTHER" id="PTHR32089:SF112">
    <property type="entry name" value="LYSOZYME-LIKE PROTEIN-RELATED"/>
    <property type="match status" value="1"/>
</dbReference>
<dbReference type="PANTHER" id="PTHR32089">
    <property type="entry name" value="METHYL-ACCEPTING CHEMOTAXIS PROTEIN MCPB"/>
    <property type="match status" value="1"/>
</dbReference>
<evidence type="ECO:0000256" key="3">
    <source>
        <dbReference type="PROSITE-ProRule" id="PRU00284"/>
    </source>
</evidence>
<comment type="caution">
    <text evidence="9">The sequence shown here is derived from an EMBL/GenBank/DDBJ whole genome shotgun (WGS) entry which is preliminary data.</text>
</comment>
<evidence type="ECO:0000256" key="2">
    <source>
        <dbReference type="ARBA" id="ARBA00029447"/>
    </source>
</evidence>
<evidence type="ECO:0000256" key="4">
    <source>
        <dbReference type="SAM" id="Coils"/>
    </source>
</evidence>
<evidence type="ECO:0000259" key="8">
    <source>
        <dbReference type="PROSITE" id="PS50885"/>
    </source>
</evidence>
<dbReference type="Proteomes" id="UP000787635">
    <property type="component" value="Unassembled WGS sequence"/>
</dbReference>
<organism evidence="9 10">
    <name type="scientific">Falsiroseomonas selenitidurans</name>
    <dbReference type="NCBI Taxonomy" id="2716335"/>
    <lineage>
        <taxon>Bacteria</taxon>
        <taxon>Pseudomonadati</taxon>
        <taxon>Pseudomonadota</taxon>
        <taxon>Alphaproteobacteria</taxon>
        <taxon>Acetobacterales</taxon>
        <taxon>Roseomonadaceae</taxon>
        <taxon>Falsiroseomonas</taxon>
    </lineage>
</organism>
<evidence type="ECO:0000313" key="10">
    <source>
        <dbReference type="Proteomes" id="UP000787635"/>
    </source>
</evidence>
<proteinExistence type="inferred from homology"/>
<feature type="domain" description="HAMP" evidence="8">
    <location>
        <begin position="339"/>
        <end position="392"/>
    </location>
</feature>
<keyword evidence="6" id="KW-0812">Transmembrane</keyword>
<dbReference type="PROSITE" id="PS50111">
    <property type="entry name" value="CHEMOTAXIS_TRANSDUC_2"/>
    <property type="match status" value="1"/>
</dbReference>
<keyword evidence="6" id="KW-1133">Transmembrane helix</keyword>
<name>A0ABX1EBG9_9PROT</name>
<dbReference type="RefSeq" id="WP_168034871.1">
    <property type="nucleotide sequence ID" value="NZ_JAAVNE010000068.1"/>
</dbReference>
<evidence type="ECO:0000256" key="1">
    <source>
        <dbReference type="ARBA" id="ARBA00023224"/>
    </source>
</evidence>
<dbReference type="InterPro" id="IPR003660">
    <property type="entry name" value="HAMP_dom"/>
</dbReference>
<feature type="region of interest" description="Disordered" evidence="5">
    <location>
        <begin position="633"/>
        <end position="654"/>
    </location>
</feature>
<evidence type="ECO:0000259" key="7">
    <source>
        <dbReference type="PROSITE" id="PS50111"/>
    </source>
</evidence>
<dbReference type="Pfam" id="PF00672">
    <property type="entry name" value="HAMP"/>
    <property type="match status" value="1"/>
</dbReference>
<feature type="domain" description="Methyl-accepting transducer" evidence="7">
    <location>
        <begin position="425"/>
        <end position="658"/>
    </location>
</feature>
<keyword evidence="6" id="KW-0472">Membrane</keyword>
<keyword evidence="4" id="KW-0175">Coiled coil</keyword>
<dbReference type="Gene3D" id="1.10.287.950">
    <property type="entry name" value="Methyl-accepting chemotaxis protein"/>
    <property type="match status" value="1"/>
</dbReference>
<dbReference type="EMBL" id="JAAVNE010000068">
    <property type="protein sequence ID" value="NKC34155.1"/>
    <property type="molecule type" value="Genomic_DNA"/>
</dbReference>
<feature type="coiled-coil region" evidence="4">
    <location>
        <begin position="384"/>
        <end position="411"/>
    </location>
</feature>
<dbReference type="Gene3D" id="6.10.340.10">
    <property type="match status" value="1"/>
</dbReference>
<dbReference type="InterPro" id="IPR004089">
    <property type="entry name" value="MCPsignal_dom"/>
</dbReference>
<dbReference type="SMART" id="SM00283">
    <property type="entry name" value="MA"/>
    <property type="match status" value="1"/>
</dbReference>
<dbReference type="CDD" id="cd06225">
    <property type="entry name" value="HAMP"/>
    <property type="match status" value="1"/>
</dbReference>
<dbReference type="SMART" id="SM00304">
    <property type="entry name" value="HAMP"/>
    <property type="match status" value="1"/>
</dbReference>
<gene>
    <name evidence="9" type="ORF">HEQ75_25080</name>
</gene>
<evidence type="ECO:0000256" key="5">
    <source>
        <dbReference type="SAM" id="MobiDB-lite"/>
    </source>
</evidence>
<evidence type="ECO:0000256" key="6">
    <source>
        <dbReference type="SAM" id="Phobius"/>
    </source>
</evidence>
<keyword evidence="10" id="KW-1185">Reference proteome</keyword>
<keyword evidence="1 3" id="KW-0807">Transducer</keyword>
<dbReference type="SUPFAM" id="SSF58104">
    <property type="entry name" value="Methyl-accepting chemotaxis protein (MCP) signaling domain"/>
    <property type="match status" value="1"/>
</dbReference>
<dbReference type="PROSITE" id="PS50885">
    <property type="entry name" value="HAMP"/>
    <property type="match status" value="1"/>
</dbReference>
<reference evidence="9 10" key="1">
    <citation type="submission" date="2020-03" db="EMBL/GenBank/DDBJ databases">
        <title>Roseomonas selenitidurans sp. nov. isolated from urban soil.</title>
        <authorList>
            <person name="Liu H."/>
        </authorList>
    </citation>
    <scope>NUCLEOTIDE SEQUENCE [LARGE SCALE GENOMIC DNA]</scope>
    <source>
        <strain evidence="9 10">BU-1</strain>
    </source>
</reference>
<evidence type="ECO:0000313" key="9">
    <source>
        <dbReference type="EMBL" id="NKC34155.1"/>
    </source>
</evidence>
<feature type="transmembrane region" description="Helical" evidence="6">
    <location>
        <begin position="316"/>
        <end position="338"/>
    </location>
</feature>
<dbReference type="Pfam" id="PF00015">
    <property type="entry name" value="MCPsignal"/>
    <property type="match status" value="1"/>
</dbReference>
<comment type="similarity">
    <text evidence="2">Belongs to the methyl-accepting chemotaxis (MCP) protein family.</text>
</comment>